<organism evidence="1 2">
    <name type="scientific">Datura stramonium</name>
    <name type="common">Jimsonweed</name>
    <name type="synonym">Common thornapple</name>
    <dbReference type="NCBI Taxonomy" id="4076"/>
    <lineage>
        <taxon>Eukaryota</taxon>
        <taxon>Viridiplantae</taxon>
        <taxon>Streptophyta</taxon>
        <taxon>Embryophyta</taxon>
        <taxon>Tracheophyta</taxon>
        <taxon>Spermatophyta</taxon>
        <taxon>Magnoliopsida</taxon>
        <taxon>eudicotyledons</taxon>
        <taxon>Gunneridae</taxon>
        <taxon>Pentapetalae</taxon>
        <taxon>asterids</taxon>
        <taxon>lamiids</taxon>
        <taxon>Solanales</taxon>
        <taxon>Solanaceae</taxon>
        <taxon>Solanoideae</taxon>
        <taxon>Datureae</taxon>
        <taxon>Datura</taxon>
    </lineage>
</organism>
<dbReference type="EMBL" id="JACEIK010000826">
    <property type="protein sequence ID" value="MCD7462684.1"/>
    <property type="molecule type" value="Genomic_DNA"/>
</dbReference>
<keyword evidence="2" id="KW-1185">Reference proteome</keyword>
<comment type="caution">
    <text evidence="1">The sequence shown here is derived from an EMBL/GenBank/DDBJ whole genome shotgun (WGS) entry which is preliminary data.</text>
</comment>
<evidence type="ECO:0000313" key="1">
    <source>
        <dbReference type="EMBL" id="MCD7462684.1"/>
    </source>
</evidence>
<dbReference type="Proteomes" id="UP000823775">
    <property type="component" value="Unassembled WGS sequence"/>
</dbReference>
<proteinExistence type="predicted"/>
<dbReference type="PANTHER" id="PTHR12965:SF2">
    <property type="entry name" value="VACUOLAR PROTEIN SORTING-ASSOCIATED PROTEIN 54, CHLOROPLASTIC-LIKE ISOFORM X1"/>
    <property type="match status" value="1"/>
</dbReference>
<accession>A0ABS8SW59</accession>
<dbReference type="InterPro" id="IPR039745">
    <property type="entry name" value="Vps54"/>
</dbReference>
<dbReference type="PANTHER" id="PTHR12965">
    <property type="entry name" value="VACUOLAR PROTEIN SORTING 54"/>
    <property type="match status" value="1"/>
</dbReference>
<name>A0ABS8SW59_DATST</name>
<protein>
    <submittedName>
        <fullName evidence="1">Uncharacterized protein</fullName>
    </submittedName>
</protein>
<reference evidence="1 2" key="1">
    <citation type="journal article" date="2021" name="BMC Genomics">
        <title>Datura genome reveals duplications of psychoactive alkaloid biosynthetic genes and high mutation rate following tissue culture.</title>
        <authorList>
            <person name="Rajewski A."/>
            <person name="Carter-House D."/>
            <person name="Stajich J."/>
            <person name="Litt A."/>
        </authorList>
    </citation>
    <scope>NUCLEOTIDE SEQUENCE [LARGE SCALE GENOMIC DNA]</scope>
    <source>
        <strain evidence="1">AR-01</strain>
    </source>
</reference>
<sequence>MFYNILQLAGLKSYLQPTFSNFSLFQTILLISPPYPPTGTGWRFHCHSSLLQSADPPHPSIHPALSLSYSMWSIQKRYESSKKPYLSKSVSDANSHNQSLASILNNPHAGKSDGWWWPSNSPSLPVVPEFTPLNPLPKPGSDITRTDFLPYITSFSDPFARFHDIQQHSKSSLLDDQNGENALVACLREVPALYFKEDFQLEDGVMFKLRVLGQRLRIWLCKKSCQAVFGCSGTALGEGDFLAFKLIF</sequence>
<gene>
    <name evidence="1" type="ORF">HAX54_049099</name>
</gene>
<evidence type="ECO:0000313" key="2">
    <source>
        <dbReference type="Proteomes" id="UP000823775"/>
    </source>
</evidence>